<gene>
    <name evidence="1" type="ORF">COCCADRAFT_94550</name>
</gene>
<dbReference type="OrthoDB" id="5313288at2759"/>
<accession>W6Y939</accession>
<evidence type="ECO:0000313" key="2">
    <source>
        <dbReference type="Proteomes" id="UP000053841"/>
    </source>
</evidence>
<dbReference type="KEGG" id="bze:COCCADRAFT_94550"/>
<reference evidence="1 2" key="1">
    <citation type="journal article" date="2013" name="PLoS Genet.">
        <title>Comparative genome structure, secondary metabolite, and effector coding capacity across Cochliobolus pathogens.</title>
        <authorList>
            <person name="Condon B.J."/>
            <person name="Leng Y."/>
            <person name="Wu D."/>
            <person name="Bushley K.E."/>
            <person name="Ohm R.A."/>
            <person name="Otillar R."/>
            <person name="Martin J."/>
            <person name="Schackwitz W."/>
            <person name="Grimwood J."/>
            <person name="MohdZainudin N."/>
            <person name="Xue C."/>
            <person name="Wang R."/>
            <person name="Manning V.A."/>
            <person name="Dhillon B."/>
            <person name="Tu Z.J."/>
            <person name="Steffenson B.J."/>
            <person name="Salamov A."/>
            <person name="Sun H."/>
            <person name="Lowry S."/>
            <person name="LaButti K."/>
            <person name="Han J."/>
            <person name="Copeland A."/>
            <person name="Lindquist E."/>
            <person name="Barry K."/>
            <person name="Schmutz J."/>
            <person name="Baker S.E."/>
            <person name="Ciuffetti L.M."/>
            <person name="Grigoriev I.V."/>
            <person name="Zhong S."/>
            <person name="Turgeon B.G."/>
        </authorList>
    </citation>
    <scope>NUCLEOTIDE SEQUENCE [LARGE SCALE GENOMIC DNA]</scope>
    <source>
        <strain evidence="1 2">26-R-13</strain>
    </source>
</reference>
<dbReference type="STRING" id="930089.W6Y939"/>
<protein>
    <recommendedName>
        <fullName evidence="3">F-box domain-containing protein</fullName>
    </recommendedName>
</protein>
<dbReference type="RefSeq" id="XP_007711715.1">
    <property type="nucleotide sequence ID" value="XM_007713525.1"/>
</dbReference>
<dbReference type="Proteomes" id="UP000053841">
    <property type="component" value="Unassembled WGS sequence"/>
</dbReference>
<dbReference type="AlphaFoldDB" id="W6Y939"/>
<evidence type="ECO:0000313" key="1">
    <source>
        <dbReference type="EMBL" id="EUC34025.1"/>
    </source>
</evidence>
<keyword evidence="2" id="KW-1185">Reference proteome</keyword>
<proteinExistence type="predicted"/>
<dbReference type="HOGENOM" id="CLU_1001110_0_0_1"/>
<sequence length="292" mass="33379">MTRLDTLPPELLFHILTYTDPPFCLTLRTYPLNALAATNRQLNAVVEEYARNLLKRHAGIEIPRNARVASCRRMWVGEICWFCKRKSRRKACFGRGMTCCLGCDRREFDKMTMTQATQQTHLSKFDLFTPSPLHPNLPPLAIGSYPVMGDVATMISTPDVLARSAHIRSMLGEKAHDETFMRRRAAAHVRIIKHMNIDYHQGKGWLAYREMSKKGPKSMQTEEGRRKYIEEGLKKEWEALGVEPCQHVLARVNGQLMRWVKYAVPPEANGRGESREAPIEIESLSETGLLDL</sequence>
<dbReference type="eggNOG" id="ENOG502SSWY">
    <property type="taxonomic scope" value="Eukaryota"/>
</dbReference>
<evidence type="ECO:0008006" key="3">
    <source>
        <dbReference type="Google" id="ProtNLM"/>
    </source>
</evidence>
<dbReference type="GeneID" id="19153774"/>
<dbReference type="EMBL" id="KI964599">
    <property type="protein sequence ID" value="EUC34025.1"/>
    <property type="molecule type" value="Genomic_DNA"/>
</dbReference>
<organism evidence="1 2">
    <name type="scientific">Cochliobolus carbonum (strain 26-R-13)</name>
    <name type="common">Maize leaf spot fungus</name>
    <name type="synonym">Bipolaris zeicola</name>
    <dbReference type="NCBI Taxonomy" id="930089"/>
    <lineage>
        <taxon>Eukaryota</taxon>
        <taxon>Fungi</taxon>
        <taxon>Dikarya</taxon>
        <taxon>Ascomycota</taxon>
        <taxon>Pezizomycotina</taxon>
        <taxon>Dothideomycetes</taxon>
        <taxon>Pleosporomycetidae</taxon>
        <taxon>Pleosporales</taxon>
        <taxon>Pleosporineae</taxon>
        <taxon>Pleosporaceae</taxon>
        <taxon>Bipolaris</taxon>
    </lineage>
</organism>
<name>W6Y939_COCC2</name>